<sequence length="164" mass="18335">MTQRDPQRDKVDGVDGSRAVEDSDDAEPKKERVLHTRVPAVLERELKRFADNLRVPVSNLVRTILEDALNVADAATENVESRLRNAAKQLEHERERLKARVKFDPLKDVFAFQSVTLAQDATCAKCERDLAAGSRANLGLTDEPTNGKKKPRIFVCDECLPGAR</sequence>
<evidence type="ECO:0000313" key="3">
    <source>
        <dbReference type="Proteomes" id="UP001379533"/>
    </source>
</evidence>
<dbReference type="EMBL" id="CP089982">
    <property type="protein sequence ID" value="WXA97158.1"/>
    <property type="molecule type" value="Genomic_DNA"/>
</dbReference>
<dbReference type="Proteomes" id="UP001379533">
    <property type="component" value="Chromosome"/>
</dbReference>
<keyword evidence="3" id="KW-1185">Reference proteome</keyword>
<organism evidence="2 3">
    <name type="scientific">Pendulispora brunnea</name>
    <dbReference type="NCBI Taxonomy" id="2905690"/>
    <lineage>
        <taxon>Bacteria</taxon>
        <taxon>Pseudomonadati</taxon>
        <taxon>Myxococcota</taxon>
        <taxon>Myxococcia</taxon>
        <taxon>Myxococcales</taxon>
        <taxon>Sorangiineae</taxon>
        <taxon>Pendulisporaceae</taxon>
        <taxon>Pendulispora</taxon>
    </lineage>
</organism>
<accession>A0ABZ2KES3</accession>
<proteinExistence type="predicted"/>
<evidence type="ECO:0000313" key="2">
    <source>
        <dbReference type="EMBL" id="WXA97158.1"/>
    </source>
</evidence>
<protein>
    <submittedName>
        <fullName evidence="2">Uncharacterized protein</fullName>
    </submittedName>
</protein>
<gene>
    <name evidence="2" type="ORF">LZC95_09955</name>
</gene>
<evidence type="ECO:0000256" key="1">
    <source>
        <dbReference type="SAM" id="MobiDB-lite"/>
    </source>
</evidence>
<dbReference type="RefSeq" id="WP_394847773.1">
    <property type="nucleotide sequence ID" value="NZ_CP089982.1"/>
</dbReference>
<feature type="region of interest" description="Disordered" evidence="1">
    <location>
        <begin position="1"/>
        <end position="31"/>
    </location>
</feature>
<reference evidence="2 3" key="1">
    <citation type="submission" date="2021-12" db="EMBL/GenBank/DDBJ databases">
        <title>Discovery of the Pendulisporaceae a myxobacterial family with distinct sporulation behavior and unique specialized metabolism.</title>
        <authorList>
            <person name="Garcia R."/>
            <person name="Popoff A."/>
            <person name="Bader C.D."/>
            <person name="Loehr J."/>
            <person name="Walesch S."/>
            <person name="Walt C."/>
            <person name="Boldt J."/>
            <person name="Bunk B."/>
            <person name="Haeckl F.J.F.P.J."/>
            <person name="Gunesch A.P."/>
            <person name="Birkelbach J."/>
            <person name="Nuebel U."/>
            <person name="Pietschmann T."/>
            <person name="Bach T."/>
            <person name="Mueller R."/>
        </authorList>
    </citation>
    <scope>NUCLEOTIDE SEQUENCE [LARGE SCALE GENOMIC DNA]</scope>
    <source>
        <strain evidence="2 3">MSr12523</strain>
    </source>
</reference>
<name>A0ABZ2KES3_9BACT</name>